<dbReference type="Pfam" id="PF05494">
    <property type="entry name" value="MlaC"/>
    <property type="match status" value="1"/>
</dbReference>
<evidence type="ECO:0000256" key="1">
    <source>
        <dbReference type="SAM" id="SignalP"/>
    </source>
</evidence>
<dbReference type="PANTHER" id="PTHR36573">
    <property type="entry name" value="INTERMEMBRANE PHOSPHOLIPID TRANSPORT SYSTEM BINDING PROTEIN MLAC"/>
    <property type="match status" value="1"/>
</dbReference>
<evidence type="ECO:0000313" key="2">
    <source>
        <dbReference type="EMBL" id="OXL16539.1"/>
    </source>
</evidence>
<reference evidence="2 3" key="1">
    <citation type="submission" date="2017-06" db="EMBL/GenBank/DDBJ databases">
        <title>Reclassification of a Polynucleobacter cosmopolitanus strain isolated from tropical Lake Victoria as Polynucleobacter victoriensis comb. nov.</title>
        <authorList>
            <person name="Hahn M.W."/>
        </authorList>
    </citation>
    <scope>NUCLEOTIDE SEQUENCE [LARGE SCALE GENOMIC DNA]</scope>
    <source>
        <strain evidence="2 3">MWH-MoIso2</strain>
    </source>
</reference>
<organism evidence="2 3">
    <name type="scientific">Polynucleobacter cosmopolitanus</name>
    <dbReference type="NCBI Taxonomy" id="351345"/>
    <lineage>
        <taxon>Bacteria</taxon>
        <taxon>Pseudomonadati</taxon>
        <taxon>Pseudomonadota</taxon>
        <taxon>Betaproteobacteria</taxon>
        <taxon>Burkholderiales</taxon>
        <taxon>Burkholderiaceae</taxon>
        <taxon>Polynucleobacter</taxon>
    </lineage>
</organism>
<sequence length="213" mass="23819">MHPILNKTFATIALTLITGFASFAHAQQAAANMNTPDGLVKFVVEDVMNTIKADKAIQSGDLRKINALVDQKILPYSDFQKTTRMSMGRNWSKATPAQQALITQEFKTLLIRIYGGALAQVKDQKIQYKPFRASADDTDVIVRTVVVGKGEPIQLDYRLEKTANVWRVYDINILGAWLVESYRNQFNDQVSKGGIDGLIQFLQQRNNSLANAK</sequence>
<gene>
    <name evidence="2" type="ORF">AOC33_02625</name>
</gene>
<dbReference type="Proteomes" id="UP000215188">
    <property type="component" value="Unassembled WGS sequence"/>
</dbReference>
<dbReference type="AlphaFoldDB" id="A0A229FYM2"/>
<keyword evidence="3" id="KW-1185">Reference proteome</keyword>
<dbReference type="PIRSF" id="PIRSF004649">
    <property type="entry name" value="MlaC"/>
    <property type="match status" value="1"/>
</dbReference>
<evidence type="ECO:0000313" key="3">
    <source>
        <dbReference type="Proteomes" id="UP000215188"/>
    </source>
</evidence>
<dbReference type="PANTHER" id="PTHR36573:SF1">
    <property type="entry name" value="INTERMEMBRANE PHOSPHOLIPID TRANSPORT SYSTEM BINDING PROTEIN MLAC"/>
    <property type="match status" value="1"/>
</dbReference>
<dbReference type="EMBL" id="NJGG01000001">
    <property type="protein sequence ID" value="OXL16539.1"/>
    <property type="molecule type" value="Genomic_DNA"/>
</dbReference>
<keyword evidence="1" id="KW-0732">Signal</keyword>
<dbReference type="Gene3D" id="1.10.10.640">
    <property type="entry name" value="phospholipid-binding protein"/>
    <property type="match status" value="1"/>
</dbReference>
<feature type="signal peptide" evidence="1">
    <location>
        <begin position="1"/>
        <end position="26"/>
    </location>
</feature>
<name>A0A229FYM2_9BURK</name>
<dbReference type="Gene3D" id="3.10.450.50">
    <property type="match status" value="1"/>
</dbReference>
<proteinExistence type="predicted"/>
<dbReference type="OrthoDB" id="9798905at2"/>
<evidence type="ECO:0008006" key="4">
    <source>
        <dbReference type="Google" id="ProtNLM"/>
    </source>
</evidence>
<dbReference type="InterPro" id="IPR008869">
    <property type="entry name" value="MlaC/ttg2D"/>
</dbReference>
<feature type="chain" id="PRO_5013370999" description="Toluene tolerance protein" evidence="1">
    <location>
        <begin position="27"/>
        <end position="213"/>
    </location>
</feature>
<protein>
    <recommendedName>
        <fullName evidence="4">Toluene tolerance protein</fullName>
    </recommendedName>
</protein>
<accession>A0A229FYM2</accession>
<comment type="caution">
    <text evidence="2">The sequence shown here is derived from an EMBL/GenBank/DDBJ whole genome shotgun (WGS) entry which is preliminary data.</text>
</comment>